<evidence type="ECO:0000256" key="10">
    <source>
        <dbReference type="ARBA" id="ARBA00052017"/>
    </source>
</evidence>
<evidence type="ECO:0000256" key="16">
    <source>
        <dbReference type="ARBA" id="ARBA00083635"/>
    </source>
</evidence>
<evidence type="ECO:0000256" key="2">
    <source>
        <dbReference type="ARBA" id="ARBA00008023"/>
    </source>
</evidence>
<name>A0A6J6ZSP4_9ZZZZ</name>
<dbReference type="Gene3D" id="3.90.950.10">
    <property type="match status" value="1"/>
</dbReference>
<dbReference type="GO" id="GO:0036222">
    <property type="term" value="F:XTP diphosphatase activity"/>
    <property type="evidence" value="ECO:0007669"/>
    <property type="project" value="UniProtKB-ARBA"/>
</dbReference>
<dbReference type="GO" id="GO:0046872">
    <property type="term" value="F:metal ion binding"/>
    <property type="evidence" value="ECO:0007669"/>
    <property type="project" value="UniProtKB-KW"/>
</dbReference>
<accession>A0A6J6ZSP4</accession>
<dbReference type="EMBL" id="CAFABB010000090">
    <property type="protein sequence ID" value="CAB4822147.1"/>
    <property type="molecule type" value="Genomic_DNA"/>
</dbReference>
<dbReference type="GO" id="GO:0035870">
    <property type="term" value="F:dITP diphosphatase activity"/>
    <property type="evidence" value="ECO:0007669"/>
    <property type="project" value="UniProtKB-ARBA"/>
</dbReference>
<evidence type="ECO:0000256" key="13">
    <source>
        <dbReference type="ARBA" id="ARBA00075987"/>
    </source>
</evidence>
<proteinExistence type="inferred from homology"/>
<gene>
    <name evidence="17" type="ORF">UFOPK3162_00537</name>
</gene>
<evidence type="ECO:0000256" key="1">
    <source>
        <dbReference type="ARBA" id="ARBA00001946"/>
    </source>
</evidence>
<keyword evidence="5" id="KW-0547">Nucleotide-binding</keyword>
<evidence type="ECO:0000256" key="8">
    <source>
        <dbReference type="ARBA" id="ARBA00023080"/>
    </source>
</evidence>
<evidence type="ECO:0000256" key="5">
    <source>
        <dbReference type="ARBA" id="ARBA00022741"/>
    </source>
</evidence>
<comment type="similarity">
    <text evidence="2">Belongs to the HAM1 NTPase family.</text>
</comment>
<dbReference type="Pfam" id="PF01725">
    <property type="entry name" value="Ham1p_like"/>
    <property type="match status" value="1"/>
</dbReference>
<dbReference type="PANTHER" id="PTHR11067">
    <property type="entry name" value="INOSINE TRIPHOSPHATE PYROPHOSPHATASE/HAM1 PROTEIN"/>
    <property type="match status" value="1"/>
</dbReference>
<evidence type="ECO:0000256" key="7">
    <source>
        <dbReference type="ARBA" id="ARBA00022842"/>
    </source>
</evidence>
<evidence type="ECO:0000256" key="4">
    <source>
        <dbReference type="ARBA" id="ARBA00022723"/>
    </source>
</evidence>
<evidence type="ECO:0000256" key="12">
    <source>
        <dbReference type="ARBA" id="ARBA00071289"/>
    </source>
</evidence>
<evidence type="ECO:0000256" key="9">
    <source>
        <dbReference type="ARBA" id="ARBA00051875"/>
    </source>
</evidence>
<dbReference type="GO" id="GO:0036220">
    <property type="term" value="F:ITP diphosphatase activity"/>
    <property type="evidence" value="ECO:0007669"/>
    <property type="project" value="UniProtKB-EC"/>
</dbReference>
<evidence type="ECO:0000256" key="14">
    <source>
        <dbReference type="ARBA" id="ARBA00078805"/>
    </source>
</evidence>
<evidence type="ECO:0000256" key="15">
    <source>
        <dbReference type="ARBA" id="ARBA00083186"/>
    </source>
</evidence>
<comment type="subunit">
    <text evidence="3">Homodimer.</text>
</comment>
<dbReference type="InterPro" id="IPR029001">
    <property type="entry name" value="ITPase-like_fam"/>
</dbReference>
<evidence type="ECO:0000256" key="3">
    <source>
        <dbReference type="ARBA" id="ARBA00011738"/>
    </source>
</evidence>
<dbReference type="CDD" id="cd00515">
    <property type="entry name" value="HAM1"/>
    <property type="match status" value="1"/>
</dbReference>
<comment type="cofactor">
    <cofactor evidence="1">
        <name>Mg(2+)</name>
        <dbReference type="ChEBI" id="CHEBI:18420"/>
    </cofactor>
</comment>
<keyword evidence="7" id="KW-0460">Magnesium</keyword>
<protein>
    <recommendedName>
        <fullName evidence="12">dITP/XTP pyrophosphatase</fullName>
        <ecNumber evidence="11">3.6.1.66</ecNumber>
    </recommendedName>
    <alternativeName>
        <fullName evidence="13">Non-canonical purine NTP pyrophosphatase</fullName>
    </alternativeName>
    <alternativeName>
        <fullName evidence="14">Non-standard purine NTP pyrophosphatase</fullName>
    </alternativeName>
    <alternativeName>
        <fullName evidence="16">Nucleoside-triphosphate diphosphatase</fullName>
    </alternativeName>
    <alternativeName>
        <fullName evidence="15">Nucleoside-triphosphate pyrophosphatase</fullName>
    </alternativeName>
</protein>
<dbReference type="GO" id="GO:0005829">
    <property type="term" value="C:cytosol"/>
    <property type="evidence" value="ECO:0007669"/>
    <property type="project" value="TreeGrafter"/>
</dbReference>
<dbReference type="SUPFAM" id="SSF52972">
    <property type="entry name" value="ITPase-like"/>
    <property type="match status" value="1"/>
</dbReference>
<reference evidence="17" key="1">
    <citation type="submission" date="2020-05" db="EMBL/GenBank/DDBJ databases">
        <authorList>
            <person name="Chiriac C."/>
            <person name="Salcher M."/>
            <person name="Ghai R."/>
            <person name="Kavagutti S V."/>
        </authorList>
    </citation>
    <scope>NUCLEOTIDE SEQUENCE</scope>
</reference>
<dbReference type="GO" id="GO:0009117">
    <property type="term" value="P:nucleotide metabolic process"/>
    <property type="evidence" value="ECO:0007669"/>
    <property type="project" value="UniProtKB-KW"/>
</dbReference>
<dbReference type="GO" id="GO:0000166">
    <property type="term" value="F:nucleotide binding"/>
    <property type="evidence" value="ECO:0007669"/>
    <property type="project" value="UniProtKB-KW"/>
</dbReference>
<keyword evidence="6" id="KW-0378">Hydrolase</keyword>
<evidence type="ECO:0000256" key="6">
    <source>
        <dbReference type="ARBA" id="ARBA00022801"/>
    </source>
</evidence>
<comment type="catalytic activity">
    <reaction evidence="9">
        <text>dITP + H2O = dIMP + diphosphate + H(+)</text>
        <dbReference type="Rhea" id="RHEA:28342"/>
        <dbReference type="ChEBI" id="CHEBI:15377"/>
        <dbReference type="ChEBI" id="CHEBI:15378"/>
        <dbReference type="ChEBI" id="CHEBI:33019"/>
        <dbReference type="ChEBI" id="CHEBI:61194"/>
        <dbReference type="ChEBI" id="CHEBI:61382"/>
        <dbReference type="EC" id="3.6.1.66"/>
    </reaction>
</comment>
<dbReference type="AlphaFoldDB" id="A0A6J6ZSP4"/>
<evidence type="ECO:0000256" key="11">
    <source>
        <dbReference type="ARBA" id="ARBA00066468"/>
    </source>
</evidence>
<dbReference type="EC" id="3.6.1.66" evidence="11"/>
<keyword evidence="4" id="KW-0479">Metal-binding</keyword>
<comment type="catalytic activity">
    <reaction evidence="10">
        <text>XTP + H2O = XMP + diphosphate + H(+)</text>
        <dbReference type="Rhea" id="RHEA:28610"/>
        <dbReference type="ChEBI" id="CHEBI:15377"/>
        <dbReference type="ChEBI" id="CHEBI:15378"/>
        <dbReference type="ChEBI" id="CHEBI:33019"/>
        <dbReference type="ChEBI" id="CHEBI:57464"/>
        <dbReference type="ChEBI" id="CHEBI:61314"/>
        <dbReference type="EC" id="3.6.1.66"/>
    </reaction>
</comment>
<organism evidence="17">
    <name type="scientific">freshwater metagenome</name>
    <dbReference type="NCBI Taxonomy" id="449393"/>
    <lineage>
        <taxon>unclassified sequences</taxon>
        <taxon>metagenomes</taxon>
        <taxon>ecological metagenomes</taxon>
    </lineage>
</organism>
<keyword evidence="8" id="KW-0546">Nucleotide metabolism</keyword>
<dbReference type="FunFam" id="3.90.950.10:FF:000001">
    <property type="entry name" value="dITP/XTP pyrophosphatase"/>
    <property type="match status" value="1"/>
</dbReference>
<dbReference type="PANTHER" id="PTHR11067:SF9">
    <property type="entry name" value="INOSINE TRIPHOSPHATE PYROPHOSPHATASE"/>
    <property type="match status" value="1"/>
</dbReference>
<evidence type="ECO:0000313" key="17">
    <source>
        <dbReference type="EMBL" id="CAB4822147.1"/>
    </source>
</evidence>
<dbReference type="InterPro" id="IPR002637">
    <property type="entry name" value="RdgB/HAM1"/>
</dbReference>
<dbReference type="GO" id="GO:0009146">
    <property type="term" value="P:purine nucleoside triphosphate catabolic process"/>
    <property type="evidence" value="ECO:0007669"/>
    <property type="project" value="UniProtKB-ARBA"/>
</dbReference>
<sequence length="170" mass="18411">MPDVEESGNTLSENARLKAQAIAKFTNLPALADDSGLFIDALNADPGVLSARWAGYQGVDSQERDRANIQKVLAQLEGVPKPERGAQFKSVVAYCDLRDQLQIIEKEELGVLNGEILLEPIGDGGFGYDPIFMPTGFDKSLAQLPPGVKDEVSHRGIAFRAIIAFIKSNL</sequence>